<comment type="similarity">
    <text evidence="1">In the N-terminal section; belongs to the LXG family.</text>
</comment>
<protein>
    <recommendedName>
        <fullName evidence="3">LXG domain-containing protein</fullName>
    </recommendedName>
</protein>
<feature type="region of interest" description="Disordered" evidence="2">
    <location>
        <begin position="417"/>
        <end position="455"/>
    </location>
</feature>
<evidence type="ECO:0000256" key="1">
    <source>
        <dbReference type="ARBA" id="ARBA00034117"/>
    </source>
</evidence>
<organism evidence="4 5">
    <name type="scientific">Virgibacillus pantothenticus</name>
    <dbReference type="NCBI Taxonomy" id="1473"/>
    <lineage>
        <taxon>Bacteria</taxon>
        <taxon>Bacillati</taxon>
        <taxon>Bacillota</taxon>
        <taxon>Bacilli</taxon>
        <taxon>Bacillales</taxon>
        <taxon>Bacillaceae</taxon>
        <taxon>Virgibacillus</taxon>
    </lineage>
</organism>
<evidence type="ECO:0000259" key="3">
    <source>
        <dbReference type="Pfam" id="PF04740"/>
    </source>
</evidence>
<dbReference type="AlphaFoldDB" id="A0A0L0QLC1"/>
<reference evidence="5" key="1">
    <citation type="submission" date="2015-07" db="EMBL/GenBank/DDBJ databases">
        <title>Fjat-10053 dsm26.</title>
        <authorList>
            <person name="Liu B."/>
            <person name="Wang J."/>
            <person name="Zhu Y."/>
            <person name="Liu G."/>
            <person name="Chen Q."/>
            <person name="Chen Z."/>
            <person name="Lan J."/>
            <person name="Che J."/>
            <person name="Ge C."/>
            <person name="Shi H."/>
            <person name="Pan Z."/>
            <person name="Liu X."/>
        </authorList>
    </citation>
    <scope>NUCLEOTIDE SEQUENCE [LARGE SCALE GENOMIC DNA]</scope>
    <source>
        <strain evidence="5">DSM 26</strain>
    </source>
</reference>
<evidence type="ECO:0000313" key="4">
    <source>
        <dbReference type="EMBL" id="KNE19366.1"/>
    </source>
</evidence>
<gene>
    <name evidence="4" type="ORF">AFK71_12720</name>
</gene>
<dbReference type="InterPro" id="IPR006829">
    <property type="entry name" value="LXG_dom"/>
</dbReference>
<dbReference type="Proteomes" id="UP000036780">
    <property type="component" value="Unassembled WGS sequence"/>
</dbReference>
<feature type="compositionally biased region" description="Basic and acidic residues" evidence="2">
    <location>
        <begin position="444"/>
        <end position="455"/>
    </location>
</feature>
<sequence>MLFFTRSKIFVNIRDIDDGEFLDKVQHAKKLNRQTIEKLHAFDRHNTAKLEPIEQDIRMMKNYISQIRELGNNGKLRIDRYQARQLDDQKFHKELVAGIENKAVRNAIGLEAVLGEAGKLLLSRYTRFAAIPIQYLQKHFGLKTMDYSYRAMHAAVAASGDRLTTGEFSSIEHQVISAVEVSDYKKVRQGTYYTLVDGRIVRKFQSESGSVEYELVDTIPENRWRPKKPEKSWLERSMDDAKEMGGKIAKEAFDFLIWDDAKTLMDPRASQQEKDIAAASLMPHGRVFKLVKASGVIKFADKGKHTAKKTKSTGNLVKIYGVKEYIKDVERITGRKIPDNQKILLKKELREVDYSGKLPKGEIIKHRKEFQRKKDKLIDEWEKNTGQKWPTYSKPVLSKRGRVYIEKGDRYDAHHIIKNEHGGPNEWYNIHPAKRPNEHQSGIHRKDGPEKKLFK</sequence>
<dbReference type="PATRIC" id="fig|1473.5.peg.1121"/>
<keyword evidence="5" id="KW-1185">Reference proteome</keyword>
<comment type="caution">
    <text evidence="4">The sequence shown here is derived from an EMBL/GenBank/DDBJ whole genome shotgun (WGS) entry which is preliminary data.</text>
</comment>
<proteinExistence type="inferred from homology"/>
<accession>A0A0L0QLC1</accession>
<name>A0A0L0QLC1_VIRPA</name>
<dbReference type="Pfam" id="PF04740">
    <property type="entry name" value="LXG"/>
    <property type="match status" value="1"/>
</dbReference>
<feature type="domain" description="LXG" evidence="3">
    <location>
        <begin position="11"/>
        <end position="76"/>
    </location>
</feature>
<evidence type="ECO:0000256" key="2">
    <source>
        <dbReference type="SAM" id="MobiDB-lite"/>
    </source>
</evidence>
<dbReference type="EMBL" id="LGTO01000007">
    <property type="protein sequence ID" value="KNE19366.1"/>
    <property type="molecule type" value="Genomic_DNA"/>
</dbReference>
<evidence type="ECO:0000313" key="5">
    <source>
        <dbReference type="Proteomes" id="UP000036780"/>
    </source>
</evidence>